<evidence type="ECO:0000313" key="1">
    <source>
        <dbReference type="EMBL" id="GAF75348.1"/>
    </source>
</evidence>
<gene>
    <name evidence="1" type="ORF">S01H1_00808</name>
</gene>
<comment type="caution">
    <text evidence="1">The sequence shown here is derived from an EMBL/GenBank/DDBJ whole genome shotgun (WGS) entry which is preliminary data.</text>
</comment>
<sequence length="578" mass="64994">YCEAHHDAKPEDIVASCDITKQSFREYDRAPLPDIWNIPKIASRKEELKKGAMYNIFHLALMGGYEGKVTFENFSKYAVSKEVSVKREKTEEQEMNYETMLLDLIDGKNYPSGECNMISADNLDLALQVGLFQAPQVTVIDKRYELTGMCRTKIVNGCCRIDTFCGKEVKDEFERVDIVRNKFPWYFDKNISQSDDWSVLADSKDVIEEDSTQAFREELGITDFKNKKVLAVDFGSTYTKVAIFNTSKDEVDLRYIPTTINDIREGLANGLGCLPECKKAGNWDPLKEKMDEFDVKLPCSSAKGGLKMVTIASTSRESGFAADLAALTAGAKLLNSYSGKLTFDEARKIYLEDCPEIILLSGGVNDGGDSETVLHNARNLAESAKLATYAKYGIPIIYAGNEDVTEEILDIFHNYNIDVRATGNIMPEVNKFNIEVVNEGIRELFQTVVIRGKGFDVVEEYMSAKFIPTPRAAFLGINLLARGYGKEEGLGNIAALDVGGCTTDFFSNVRSNPLYLYPWDDPKKRVKRTILKTPNYPLAYRRVEGKYGLAYNAENLMELEKFKSGRIEKEISDNFNQK</sequence>
<feature type="non-terminal residue" evidence="1">
    <location>
        <position position="1"/>
    </location>
</feature>
<dbReference type="Pfam" id="PF13941">
    <property type="entry name" value="MutL"/>
    <property type="match status" value="1"/>
</dbReference>
<dbReference type="AlphaFoldDB" id="X0S2N1"/>
<protein>
    <submittedName>
        <fullName evidence="1">Uncharacterized protein</fullName>
    </submittedName>
</protein>
<name>X0S2N1_9ZZZZ</name>
<feature type="non-terminal residue" evidence="1">
    <location>
        <position position="578"/>
    </location>
</feature>
<proteinExistence type="predicted"/>
<dbReference type="EMBL" id="BARS01000309">
    <property type="protein sequence ID" value="GAF75348.1"/>
    <property type="molecule type" value="Genomic_DNA"/>
</dbReference>
<dbReference type="InterPro" id="IPR006230">
    <property type="entry name" value="MutL"/>
</dbReference>
<accession>X0S2N1</accession>
<reference evidence="1" key="1">
    <citation type="journal article" date="2014" name="Front. Microbiol.">
        <title>High frequency of phylogenetically diverse reductive dehalogenase-homologous genes in deep subseafloor sedimentary metagenomes.</title>
        <authorList>
            <person name="Kawai M."/>
            <person name="Futagami T."/>
            <person name="Toyoda A."/>
            <person name="Takaki Y."/>
            <person name="Nishi S."/>
            <person name="Hori S."/>
            <person name="Arai W."/>
            <person name="Tsubouchi T."/>
            <person name="Morono Y."/>
            <person name="Uchiyama I."/>
            <person name="Ito T."/>
            <person name="Fujiyama A."/>
            <person name="Inagaki F."/>
            <person name="Takami H."/>
        </authorList>
    </citation>
    <scope>NUCLEOTIDE SEQUENCE</scope>
    <source>
        <strain evidence="1">Expedition CK06-06</strain>
    </source>
</reference>
<organism evidence="1">
    <name type="scientific">marine sediment metagenome</name>
    <dbReference type="NCBI Taxonomy" id="412755"/>
    <lineage>
        <taxon>unclassified sequences</taxon>
        <taxon>metagenomes</taxon>
        <taxon>ecological metagenomes</taxon>
    </lineage>
</organism>